<evidence type="ECO:0000256" key="1">
    <source>
        <dbReference type="ARBA" id="ARBA00022679"/>
    </source>
</evidence>
<dbReference type="GO" id="GO:0016757">
    <property type="term" value="F:glycosyltransferase activity"/>
    <property type="evidence" value="ECO:0007669"/>
    <property type="project" value="InterPro"/>
</dbReference>
<dbReference type="OrthoDB" id="9801609at2"/>
<dbReference type="PANTHER" id="PTHR46401">
    <property type="entry name" value="GLYCOSYLTRANSFERASE WBBK-RELATED"/>
    <property type="match status" value="1"/>
</dbReference>
<evidence type="ECO:0000313" key="4">
    <source>
        <dbReference type="Proteomes" id="UP000004478"/>
    </source>
</evidence>
<dbReference type="AlphaFoldDB" id="K1LKE8"/>
<dbReference type="EMBL" id="AMGM01000005">
    <property type="protein sequence ID" value="EKB50803.1"/>
    <property type="molecule type" value="Genomic_DNA"/>
</dbReference>
<dbReference type="PANTHER" id="PTHR46401:SF2">
    <property type="entry name" value="GLYCOSYLTRANSFERASE WBBK-RELATED"/>
    <property type="match status" value="1"/>
</dbReference>
<dbReference type="SUPFAM" id="SSF53756">
    <property type="entry name" value="UDP-Glycosyltransferase/glycogen phosphorylase"/>
    <property type="match status" value="1"/>
</dbReference>
<dbReference type="PATRIC" id="fig|1225176.3.peg.583"/>
<name>K1LKE8_CECL9</name>
<comment type="caution">
    <text evidence="3">The sequence shown here is derived from an EMBL/GenBank/DDBJ whole genome shotgun (WGS) entry which is preliminary data.</text>
</comment>
<dbReference type="Gene3D" id="3.40.50.2000">
    <property type="entry name" value="Glycogen Phosphorylase B"/>
    <property type="match status" value="2"/>
</dbReference>
<reference evidence="3 4" key="1">
    <citation type="journal article" date="2012" name="J. Bacteriol.">
        <title>Draft Genome Sequence of Cecembia lonarensis Strain LW9T, Isolated from Lonar Lake, a Haloalkaline Lake in India.</title>
        <authorList>
            <person name="Shivaji S."/>
            <person name="Ara S."/>
            <person name="Singh A."/>
            <person name="Pinnaka A.K."/>
        </authorList>
    </citation>
    <scope>NUCLEOTIDE SEQUENCE [LARGE SCALE GENOMIC DNA]</scope>
    <source>
        <strain evidence="3 4">LW9</strain>
    </source>
</reference>
<proteinExistence type="predicted"/>
<dbReference type="InterPro" id="IPR001296">
    <property type="entry name" value="Glyco_trans_1"/>
</dbReference>
<dbReference type="CDD" id="cd03809">
    <property type="entry name" value="GT4_MtfB-like"/>
    <property type="match status" value="1"/>
</dbReference>
<evidence type="ECO:0000259" key="2">
    <source>
        <dbReference type="Pfam" id="PF00534"/>
    </source>
</evidence>
<gene>
    <name evidence="3" type="ORF">B879_00548</name>
</gene>
<dbReference type="Proteomes" id="UP000004478">
    <property type="component" value="Unassembled WGS sequence"/>
</dbReference>
<dbReference type="GO" id="GO:0009103">
    <property type="term" value="P:lipopolysaccharide biosynthetic process"/>
    <property type="evidence" value="ECO:0007669"/>
    <property type="project" value="TreeGrafter"/>
</dbReference>
<dbReference type="Pfam" id="PF00534">
    <property type="entry name" value="Glycos_transf_1"/>
    <property type="match status" value="1"/>
</dbReference>
<keyword evidence="1 3" id="KW-0808">Transferase</keyword>
<evidence type="ECO:0000313" key="3">
    <source>
        <dbReference type="EMBL" id="EKB50803.1"/>
    </source>
</evidence>
<sequence length="377" mass="43602">MKKKTVYVDLFYLNTALTGIKTYMSEFCEAVEENTSDEVSYIFSHNFRQQMASNFYRGNVAYWKKLFYHIYYFFWKQCLLPLKVKKSGADVLICFDFIAPAWPLKAKKLVVIHDAFFWQMPQNYNKFWRAYFIPMIHSGLRGKCTVVTTSFTAKKALEIYSGIHKNIEVIYQCPKLLPEHTQTEGNTLEKFGIQPKRYFLHVGSFDKRKMIQTLVDAFGVIEKKYPGKYSLVLVGERGLSLALDDYDNVVRKIKDENLTAQVKLTGFLPDITVKELYQNAFAYVFPSSNEGFGIPVIEAMNNHIPVIISNQDALMEIAAEAALIHEVGNAESLATMMERLIEDPTLIEELIEKGNRRCAHFNRSSFFNRFEKLIKQP</sequence>
<dbReference type="RefSeq" id="WP_009183597.1">
    <property type="nucleotide sequence ID" value="NZ_AMGM01000005.1"/>
</dbReference>
<feature type="domain" description="Glycosyl transferase family 1" evidence="2">
    <location>
        <begin position="192"/>
        <end position="356"/>
    </location>
</feature>
<organism evidence="3 4">
    <name type="scientific">Cecembia lonarensis (strain CCUG 58316 / KCTC 22772 / LW9)</name>
    <dbReference type="NCBI Taxonomy" id="1225176"/>
    <lineage>
        <taxon>Bacteria</taxon>
        <taxon>Pseudomonadati</taxon>
        <taxon>Bacteroidota</taxon>
        <taxon>Cytophagia</taxon>
        <taxon>Cytophagales</taxon>
        <taxon>Cyclobacteriaceae</taxon>
        <taxon>Cecembia</taxon>
    </lineage>
</organism>
<accession>K1LKE8</accession>
<protein>
    <submittedName>
        <fullName evidence="3">Glycosyltransferase, family</fullName>
    </submittedName>
</protein>
<keyword evidence="4" id="KW-1185">Reference proteome</keyword>